<sequence>MVRKNSRILVPFSSFTDFLACTVKPCSEVFTWMSSGPYPSCNMHSARINYTPETEHAVNKAIQLHQQAVLTYDHLAATCATEEISMPGFCKFFRLCSQRHRELVEHWINFQTMRGGKLNVPEVKPLVQVNDLSKTDLEKIVVIALKTEKTVEQYLRELHKIARSKEDVAMSEYIEKKLILPQLHVIKMMVNHVNGLRVSGNEYLYDRTTMLPLAKKLHCEIIRREGSEYCEETREKKFHPHTSTGVAAFIYPF</sequence>
<dbReference type="InterPro" id="IPR009078">
    <property type="entry name" value="Ferritin-like_SF"/>
</dbReference>
<dbReference type="CDD" id="cd01056">
    <property type="entry name" value="Euk_Ferritin"/>
    <property type="match status" value="1"/>
</dbReference>
<comment type="catalytic activity">
    <reaction evidence="7 9">
        <text>4 Fe(2+) + O2 + 4 H(+) = 4 Fe(3+) + 2 H2O</text>
        <dbReference type="Rhea" id="RHEA:11148"/>
        <dbReference type="ChEBI" id="CHEBI:15377"/>
        <dbReference type="ChEBI" id="CHEBI:15378"/>
        <dbReference type="ChEBI" id="CHEBI:15379"/>
        <dbReference type="ChEBI" id="CHEBI:29033"/>
        <dbReference type="ChEBI" id="CHEBI:29034"/>
        <dbReference type="EC" id="1.16.3.1"/>
    </reaction>
</comment>
<dbReference type="PANTHER" id="PTHR11431:SF75">
    <property type="entry name" value="FERRITIN"/>
    <property type="match status" value="1"/>
</dbReference>
<dbReference type="EMBL" id="AF367368">
    <property type="protein sequence ID" value="AAK35224.1"/>
    <property type="molecule type" value="mRNA"/>
</dbReference>
<evidence type="ECO:0000256" key="7">
    <source>
        <dbReference type="ARBA" id="ARBA00047990"/>
    </source>
</evidence>
<dbReference type="InterPro" id="IPR001519">
    <property type="entry name" value="Ferritin"/>
</dbReference>
<dbReference type="GO" id="GO:0006879">
    <property type="term" value="P:intracellular iron ion homeostasis"/>
    <property type="evidence" value="ECO:0007669"/>
    <property type="project" value="UniProtKB-KW"/>
</dbReference>
<evidence type="ECO:0000256" key="3">
    <source>
        <dbReference type="ARBA" id="ARBA00022723"/>
    </source>
</evidence>
<evidence type="ECO:0000259" key="10">
    <source>
        <dbReference type="PROSITE" id="PS50905"/>
    </source>
</evidence>
<dbReference type="PROSITE" id="PS50905">
    <property type="entry name" value="FERRITIN_LIKE"/>
    <property type="match status" value="1"/>
</dbReference>
<organism evidence="11">
    <name type="scientific">Paragonimus westermani</name>
    <dbReference type="NCBI Taxonomy" id="34504"/>
    <lineage>
        <taxon>Eukaryota</taxon>
        <taxon>Metazoa</taxon>
        <taxon>Spiralia</taxon>
        <taxon>Lophotrochozoa</taxon>
        <taxon>Platyhelminthes</taxon>
        <taxon>Trematoda</taxon>
        <taxon>Digenea</taxon>
        <taxon>Plagiorchiida</taxon>
        <taxon>Troglotremata</taxon>
        <taxon>Troglotrematidae</taxon>
        <taxon>Paragonimus</taxon>
    </lineage>
</organism>
<keyword evidence="5 8" id="KW-0408">Iron</keyword>
<evidence type="ECO:0000256" key="5">
    <source>
        <dbReference type="ARBA" id="ARBA00023004"/>
    </source>
</evidence>
<dbReference type="PANTHER" id="PTHR11431">
    <property type="entry name" value="FERRITIN"/>
    <property type="match status" value="1"/>
</dbReference>
<evidence type="ECO:0000256" key="1">
    <source>
        <dbReference type="ARBA" id="ARBA00007513"/>
    </source>
</evidence>
<dbReference type="GO" id="GO:0008199">
    <property type="term" value="F:ferric iron binding"/>
    <property type="evidence" value="ECO:0007669"/>
    <property type="project" value="InterPro"/>
</dbReference>
<proteinExistence type="evidence at transcript level"/>
<dbReference type="AlphaFoldDB" id="Q9BII4"/>
<evidence type="ECO:0000256" key="6">
    <source>
        <dbReference type="ARBA" id="ARBA00025111"/>
    </source>
</evidence>
<dbReference type="SUPFAM" id="SSF47240">
    <property type="entry name" value="Ferritin-like"/>
    <property type="match status" value="1"/>
</dbReference>
<evidence type="ECO:0000256" key="8">
    <source>
        <dbReference type="PIRSR" id="PIRSR601519-1"/>
    </source>
</evidence>
<name>Q9BII4_9TREM</name>
<evidence type="ECO:0000256" key="9">
    <source>
        <dbReference type="RuleBase" id="RU361145"/>
    </source>
</evidence>
<feature type="binding site" evidence="8">
    <location>
        <position position="148"/>
    </location>
    <ligand>
        <name>Fe cation</name>
        <dbReference type="ChEBI" id="CHEBI:24875"/>
        <label>1</label>
    </ligand>
</feature>
<dbReference type="GO" id="GO:0004322">
    <property type="term" value="F:ferroxidase activity"/>
    <property type="evidence" value="ECO:0007669"/>
    <property type="project" value="UniProtKB-EC"/>
</dbReference>
<comment type="function">
    <text evidence="9">Stores iron in a soluble, non-toxic, readily available form. Important for iron homeostasis. Iron is taken up in the ferrous form and deposited as ferric hydroxides after oxidation.</text>
</comment>
<dbReference type="GO" id="GO:0006826">
    <property type="term" value="P:iron ion transport"/>
    <property type="evidence" value="ECO:0007669"/>
    <property type="project" value="InterPro"/>
</dbReference>
<comment type="similarity">
    <text evidence="1 9">Belongs to the ferritin family.</text>
</comment>
<keyword evidence="3 8" id="KW-0479">Metal-binding</keyword>
<comment type="function">
    <text evidence="6">Stores iron in a soluble, non-toxic, readily available form. Important for iron homeostasis. Has ferroxidase activity. Iron is taken up in the ferrous form and deposited as ferric hydroxides after oxidation.</text>
</comment>
<dbReference type="Gene3D" id="1.20.1260.10">
    <property type="match status" value="1"/>
</dbReference>
<dbReference type="GO" id="GO:0005737">
    <property type="term" value="C:cytoplasm"/>
    <property type="evidence" value="ECO:0007669"/>
    <property type="project" value="TreeGrafter"/>
</dbReference>
<evidence type="ECO:0000313" key="11">
    <source>
        <dbReference type="EMBL" id="AAK35224.1"/>
    </source>
</evidence>
<accession>Q9BII4</accession>
<keyword evidence="2 9" id="KW-0409">Iron storage</keyword>
<dbReference type="InterPro" id="IPR009040">
    <property type="entry name" value="Ferritin-like_diiron"/>
</dbReference>
<dbReference type="InterPro" id="IPR012347">
    <property type="entry name" value="Ferritin-like"/>
</dbReference>
<dbReference type="GO" id="GO:0008198">
    <property type="term" value="F:ferrous iron binding"/>
    <property type="evidence" value="ECO:0007669"/>
    <property type="project" value="TreeGrafter"/>
</dbReference>
<reference evidence="11" key="1">
    <citation type="submission" date="2001-03" db="EMBL/GenBank/DDBJ databases">
        <authorList>
            <person name="Ling J."/>
            <person name="Zhang Y."/>
            <person name="Zhang Z."/>
        </authorList>
    </citation>
    <scope>NUCLEOTIDE SEQUENCE</scope>
</reference>
<keyword evidence="4 9" id="KW-0560">Oxidoreductase</keyword>
<protein>
    <recommendedName>
        <fullName evidence="9">Ferritin</fullName>
        <ecNumber evidence="9">1.16.3.1</ecNumber>
    </recommendedName>
</protein>
<dbReference type="Pfam" id="PF00210">
    <property type="entry name" value="Ferritin"/>
    <property type="match status" value="1"/>
</dbReference>
<evidence type="ECO:0000256" key="4">
    <source>
        <dbReference type="ARBA" id="ARBA00023002"/>
    </source>
</evidence>
<feature type="domain" description="Ferritin-like diiron" evidence="10">
    <location>
        <begin position="48"/>
        <end position="200"/>
    </location>
</feature>
<evidence type="ECO:0000256" key="2">
    <source>
        <dbReference type="ARBA" id="ARBA00022434"/>
    </source>
</evidence>
<dbReference type="InterPro" id="IPR008331">
    <property type="entry name" value="Ferritin_DPS_dom"/>
</dbReference>
<feature type="binding site" evidence="8">
    <location>
        <position position="182"/>
    </location>
    <ligand>
        <name>Fe cation</name>
        <dbReference type="ChEBI" id="CHEBI:24875"/>
        <label>1</label>
    </ligand>
</feature>
<dbReference type="EC" id="1.16.3.1" evidence="9"/>